<evidence type="ECO:0000259" key="2">
    <source>
        <dbReference type="Pfam" id="PF25496"/>
    </source>
</evidence>
<protein>
    <recommendedName>
        <fullName evidence="2">Up-regulator of cell proliferation-like domain-containing protein</fullName>
    </recommendedName>
</protein>
<dbReference type="PANTHER" id="PTHR22796:SF6">
    <property type="entry name" value="INTERFERON-INDUCED VERY LARGE GTPASE 1-RELATED"/>
    <property type="match status" value="1"/>
</dbReference>
<organism evidence="3 4">
    <name type="scientific">Saguinus oedipus</name>
    <name type="common">Cotton-top tamarin</name>
    <name type="synonym">Oedipomidas oedipus</name>
    <dbReference type="NCBI Taxonomy" id="9490"/>
    <lineage>
        <taxon>Eukaryota</taxon>
        <taxon>Metazoa</taxon>
        <taxon>Chordata</taxon>
        <taxon>Craniata</taxon>
        <taxon>Vertebrata</taxon>
        <taxon>Euteleostomi</taxon>
        <taxon>Mammalia</taxon>
        <taxon>Eutheria</taxon>
        <taxon>Euarchontoglires</taxon>
        <taxon>Primates</taxon>
        <taxon>Haplorrhini</taxon>
        <taxon>Platyrrhini</taxon>
        <taxon>Cebidae</taxon>
        <taxon>Callitrichinae</taxon>
        <taxon>Saguinus</taxon>
    </lineage>
</organism>
<sequence>EQLAEVRQQSAEALDIFKRDSYSGFRVKVAAGGPPEADSLVQWKAGLIASNQTWCVIDHGLQSVPVWDIILSSHRSNFKDPLQVVNFLKDSYTAVTSIIAHIQDEEELLNSEQEQVDISQFPQLIELLKDTQNNLMEVKIKSESPETVEETQRKSTDEKLLMMDYELRYLVFKDDRNAEHQVYPNASNQKDEAFDPHENFFEDSDSSTKSLSTEPRPHIHPMDIQMAIFQCADDFARQYILAKLSTCQFALSLLVPNPCTSQIELSLWSFCQITRSWQEARKSSKGKNYYKNQQMCCASTSIVSFIRVGNGLSTSKSQIINCLLSKHKHDVFFHRYCRGSRKDCLVMEGVLEIYWFFPGGENEDRFDSCMTFINLHGDVKEHEQQLTFLKVSTVIVVLMSASDDNEGN</sequence>
<accession>A0ABQ9UUS5</accession>
<keyword evidence="4" id="KW-1185">Reference proteome</keyword>
<gene>
    <name evidence="3" type="ORF">P7K49_022145</name>
</gene>
<dbReference type="Proteomes" id="UP001266305">
    <property type="component" value="Unassembled WGS sequence"/>
</dbReference>
<evidence type="ECO:0000256" key="1">
    <source>
        <dbReference type="SAM" id="MobiDB-lite"/>
    </source>
</evidence>
<evidence type="ECO:0000313" key="4">
    <source>
        <dbReference type="Proteomes" id="UP001266305"/>
    </source>
</evidence>
<proteinExistence type="predicted"/>
<evidence type="ECO:0000313" key="3">
    <source>
        <dbReference type="EMBL" id="KAK2100797.1"/>
    </source>
</evidence>
<feature type="region of interest" description="Disordered" evidence="1">
    <location>
        <begin position="186"/>
        <end position="217"/>
    </location>
</feature>
<dbReference type="EMBL" id="JASSZA010000010">
    <property type="protein sequence ID" value="KAK2100797.1"/>
    <property type="molecule type" value="Genomic_DNA"/>
</dbReference>
<reference evidence="3 4" key="1">
    <citation type="submission" date="2023-05" db="EMBL/GenBank/DDBJ databases">
        <title>B98-5 Cell Line De Novo Hybrid Assembly: An Optical Mapping Approach.</title>
        <authorList>
            <person name="Kananen K."/>
            <person name="Auerbach J.A."/>
            <person name="Kautto E."/>
            <person name="Blachly J.S."/>
        </authorList>
    </citation>
    <scope>NUCLEOTIDE SEQUENCE [LARGE SCALE GENOMIC DNA]</scope>
    <source>
        <strain evidence="3">B95-8</strain>
        <tissue evidence="3">Cell line</tissue>
    </source>
</reference>
<comment type="caution">
    <text evidence="3">The sequence shown here is derived from an EMBL/GenBank/DDBJ whole genome shotgun (WGS) entry which is preliminary data.</text>
</comment>
<feature type="compositionally biased region" description="Basic and acidic residues" evidence="1">
    <location>
        <begin position="189"/>
        <end position="200"/>
    </location>
</feature>
<dbReference type="InterPro" id="IPR057365">
    <property type="entry name" value="URGCP"/>
</dbReference>
<dbReference type="Pfam" id="PF25496">
    <property type="entry name" value="URGCP"/>
    <property type="match status" value="1"/>
</dbReference>
<dbReference type="PANTHER" id="PTHR22796">
    <property type="entry name" value="URG4-RELATED"/>
    <property type="match status" value="1"/>
</dbReference>
<feature type="non-terminal residue" evidence="3">
    <location>
        <position position="1"/>
    </location>
</feature>
<name>A0ABQ9UUS5_SAGOE</name>
<feature type="domain" description="Up-regulator of cell proliferation-like" evidence="2">
    <location>
        <begin position="219"/>
        <end position="406"/>
    </location>
</feature>